<dbReference type="OrthoDB" id="3181072at2759"/>
<name>F8NQB6_SERL9</name>
<organism>
    <name type="scientific">Serpula lacrymans var. lacrymans (strain S7.9)</name>
    <name type="common">Dry rot fungus</name>
    <dbReference type="NCBI Taxonomy" id="578457"/>
    <lineage>
        <taxon>Eukaryota</taxon>
        <taxon>Fungi</taxon>
        <taxon>Dikarya</taxon>
        <taxon>Basidiomycota</taxon>
        <taxon>Agaricomycotina</taxon>
        <taxon>Agaricomycetes</taxon>
        <taxon>Agaricomycetidae</taxon>
        <taxon>Boletales</taxon>
        <taxon>Coniophorineae</taxon>
        <taxon>Serpulaceae</taxon>
        <taxon>Serpula</taxon>
    </lineage>
</organism>
<dbReference type="AlphaFoldDB" id="F8NQB6"/>
<dbReference type="GeneID" id="18813286"/>
<dbReference type="Proteomes" id="UP000008064">
    <property type="component" value="Unassembled WGS sequence"/>
</dbReference>
<feature type="region of interest" description="Disordered" evidence="1">
    <location>
        <begin position="1"/>
        <end position="41"/>
    </location>
</feature>
<gene>
    <name evidence="2" type="ORF">SERLADRAFT_414553</name>
</gene>
<dbReference type="EMBL" id="GL945432">
    <property type="protein sequence ID" value="EGO26576.1"/>
    <property type="molecule type" value="Genomic_DNA"/>
</dbReference>
<evidence type="ECO:0000313" key="2">
    <source>
        <dbReference type="EMBL" id="EGO26576.1"/>
    </source>
</evidence>
<evidence type="ECO:0000256" key="1">
    <source>
        <dbReference type="SAM" id="MobiDB-lite"/>
    </source>
</evidence>
<dbReference type="HOGENOM" id="CLU_050078_1_0_1"/>
<feature type="compositionally biased region" description="Polar residues" evidence="1">
    <location>
        <begin position="13"/>
        <end position="41"/>
    </location>
</feature>
<reference evidence="2" key="1">
    <citation type="submission" date="2011-04" db="EMBL/GenBank/DDBJ databases">
        <title>Evolution of plant cell wall degrading machinery underlies the functional diversity of forest fungi.</title>
        <authorList>
            <consortium name="US DOE Joint Genome Institute (JGI-PGF)"/>
            <person name="Eastwood D.C."/>
            <person name="Floudas D."/>
            <person name="Binder M."/>
            <person name="Majcherczyk A."/>
            <person name="Schneider P."/>
            <person name="Aerts A."/>
            <person name="Asiegbu F.O."/>
            <person name="Baker S.E."/>
            <person name="Barry K."/>
            <person name="Bendiksby M."/>
            <person name="Blumentritt M."/>
            <person name="Coutinho P.M."/>
            <person name="Cullen D."/>
            <person name="Cullen D."/>
            <person name="Gathman A."/>
            <person name="Goodell B."/>
            <person name="Henrissat B."/>
            <person name="Ihrmark K."/>
            <person name="Kauserud H."/>
            <person name="Kohler A."/>
            <person name="LaButti K."/>
            <person name="Lapidus A."/>
            <person name="Lavin J.L."/>
            <person name="Lee Y.-H."/>
            <person name="Lindquist E."/>
            <person name="Lilly W."/>
            <person name="Lucas S."/>
            <person name="Morin E."/>
            <person name="Murat C."/>
            <person name="Oguiza J.A."/>
            <person name="Park J."/>
            <person name="Pisabarro A.G."/>
            <person name="Riley R."/>
            <person name="Rosling A."/>
            <person name="Salamov A."/>
            <person name="Schmidt O."/>
            <person name="Schmutz J."/>
            <person name="Skrede I."/>
            <person name="Stenlid J."/>
            <person name="Wiebenga A."/>
            <person name="Xie X."/>
            <person name="Kues U."/>
            <person name="Hibbett D.S."/>
            <person name="Hoffmeister D."/>
            <person name="Hogberg N."/>
            <person name="Martin F."/>
            <person name="Grigoriev I.V."/>
            <person name="Watkinson S.C."/>
        </authorList>
    </citation>
    <scope>NUCLEOTIDE SEQUENCE</scope>
    <source>
        <strain evidence="2">S7.9</strain>
    </source>
</reference>
<protein>
    <submittedName>
        <fullName evidence="2">Uncharacterized protein</fullName>
    </submittedName>
</protein>
<sequence length="307" mass="34141">MSEQKLATPLPTNPSTPQQPSFQLNRDAHNTSSGGTVTPKSAFAFQTSSTPLSVPQVTKSITPELLAANELMANMKATLTTLGRTFDCLGEQTYRISALGPAIQGSHQVSLIRTQLNAQHERQEARMQEVKILLRDVLKAQLAQHLNARVDTMVHERIEREVKERVTKQVQTNIYNSEARRHNALLGSNTVHEALCPLLRPLRVTTLSDQEPKATSLRVLAYELPTPSSLFPHNLSALLALSYETTKALVSDYDLDHEMSFDTKGSEGGSEWEHRDMYLSHFMAHIGVPFQVVSASPSHALLTARWR</sequence>
<dbReference type="KEGG" id="sla:SERLADRAFT_414553"/>
<accession>F8NQB6</accession>
<dbReference type="RefSeq" id="XP_007316749.1">
    <property type="nucleotide sequence ID" value="XM_007316687.1"/>
</dbReference>
<proteinExistence type="predicted"/>